<protein>
    <submittedName>
        <fullName evidence="2">Uncharacterized protein</fullName>
    </submittedName>
</protein>
<sequence length="196" mass="21247">MGTCMMKMWASSLVVDKSLQHVVLPGGSYGKAHTTNQLWGDFNHREASVARQSSIGKQRIAATALSEYCLCAIIRSKSSPLAQSSITKCTELSEAEQPSTAAGKAGMTRTPLNRDDPNPFGLTILHGELNGDSQAILVIGSLFSDIFSDLFWGETQMIDLGSERTGGADLASDDSDVDIDDLRGVEFRRHGRRGRR</sequence>
<evidence type="ECO:0000313" key="2">
    <source>
        <dbReference type="EMBL" id="RXH76237.1"/>
    </source>
</evidence>
<reference evidence="2 3" key="1">
    <citation type="submission" date="2018-10" db="EMBL/GenBank/DDBJ databases">
        <title>A high-quality apple genome assembly.</title>
        <authorList>
            <person name="Hu J."/>
        </authorList>
    </citation>
    <scope>NUCLEOTIDE SEQUENCE [LARGE SCALE GENOMIC DNA]</scope>
    <source>
        <strain evidence="3">cv. HFTH1</strain>
        <tissue evidence="2">Young leaf</tissue>
    </source>
</reference>
<evidence type="ECO:0000256" key="1">
    <source>
        <dbReference type="SAM" id="MobiDB-lite"/>
    </source>
</evidence>
<evidence type="ECO:0000313" key="3">
    <source>
        <dbReference type="Proteomes" id="UP000290289"/>
    </source>
</evidence>
<feature type="region of interest" description="Disordered" evidence="1">
    <location>
        <begin position="92"/>
        <end position="115"/>
    </location>
</feature>
<comment type="caution">
    <text evidence="2">The sequence shown here is derived from an EMBL/GenBank/DDBJ whole genome shotgun (WGS) entry which is preliminary data.</text>
</comment>
<proteinExistence type="predicted"/>
<name>A0A498I2T2_MALDO</name>
<keyword evidence="3" id="KW-1185">Reference proteome</keyword>
<dbReference type="AlphaFoldDB" id="A0A498I2T2"/>
<accession>A0A498I2T2</accession>
<organism evidence="2 3">
    <name type="scientific">Malus domestica</name>
    <name type="common">Apple</name>
    <name type="synonym">Pyrus malus</name>
    <dbReference type="NCBI Taxonomy" id="3750"/>
    <lineage>
        <taxon>Eukaryota</taxon>
        <taxon>Viridiplantae</taxon>
        <taxon>Streptophyta</taxon>
        <taxon>Embryophyta</taxon>
        <taxon>Tracheophyta</taxon>
        <taxon>Spermatophyta</taxon>
        <taxon>Magnoliopsida</taxon>
        <taxon>eudicotyledons</taxon>
        <taxon>Gunneridae</taxon>
        <taxon>Pentapetalae</taxon>
        <taxon>rosids</taxon>
        <taxon>fabids</taxon>
        <taxon>Rosales</taxon>
        <taxon>Rosaceae</taxon>
        <taxon>Amygdaloideae</taxon>
        <taxon>Maleae</taxon>
        <taxon>Malus</taxon>
    </lineage>
</organism>
<dbReference type="Proteomes" id="UP000290289">
    <property type="component" value="Chromosome 14"/>
</dbReference>
<gene>
    <name evidence="2" type="ORF">DVH24_019125</name>
</gene>
<dbReference type="EMBL" id="RDQH01000340">
    <property type="protein sequence ID" value="RXH76237.1"/>
    <property type="molecule type" value="Genomic_DNA"/>
</dbReference>